<dbReference type="GO" id="GO:0008061">
    <property type="term" value="F:chitin binding"/>
    <property type="evidence" value="ECO:0007669"/>
    <property type="project" value="InterPro"/>
</dbReference>
<feature type="domain" description="Chitin-binding type-2" evidence="2">
    <location>
        <begin position="212"/>
        <end position="279"/>
    </location>
</feature>
<dbReference type="RefSeq" id="XP_036672057.3">
    <property type="nucleotide sequence ID" value="XM_036816162.3"/>
</dbReference>
<protein>
    <submittedName>
        <fullName evidence="4">Peritrophin-48</fullName>
    </submittedName>
</protein>
<evidence type="ECO:0000259" key="2">
    <source>
        <dbReference type="PROSITE" id="PS50940"/>
    </source>
</evidence>
<proteinExistence type="predicted"/>
<organism evidence="3 4">
    <name type="scientific">Drosophila suzukii</name>
    <name type="common">Spotted-wing drosophila fruit fly</name>
    <dbReference type="NCBI Taxonomy" id="28584"/>
    <lineage>
        <taxon>Eukaryota</taxon>
        <taxon>Metazoa</taxon>
        <taxon>Ecdysozoa</taxon>
        <taxon>Arthropoda</taxon>
        <taxon>Hexapoda</taxon>
        <taxon>Insecta</taxon>
        <taxon>Pterygota</taxon>
        <taxon>Neoptera</taxon>
        <taxon>Endopterygota</taxon>
        <taxon>Diptera</taxon>
        <taxon>Brachycera</taxon>
        <taxon>Muscomorpha</taxon>
        <taxon>Ephydroidea</taxon>
        <taxon>Drosophilidae</taxon>
        <taxon>Drosophila</taxon>
        <taxon>Sophophora</taxon>
    </lineage>
</organism>
<feature type="domain" description="Chitin-binding type-2" evidence="2">
    <location>
        <begin position="92"/>
        <end position="148"/>
    </location>
</feature>
<dbReference type="Pfam" id="PF01607">
    <property type="entry name" value="CBM_14"/>
    <property type="match status" value="4"/>
</dbReference>
<dbReference type="SUPFAM" id="SSF57625">
    <property type="entry name" value="Invertebrate chitin-binding proteins"/>
    <property type="match status" value="4"/>
</dbReference>
<accession>A0AB40A5R9</accession>
<evidence type="ECO:0000313" key="4">
    <source>
        <dbReference type="RefSeq" id="XP_036672057.3"/>
    </source>
</evidence>
<keyword evidence="3" id="KW-1185">Reference proteome</keyword>
<dbReference type="GeneID" id="118877419"/>
<keyword evidence="1" id="KW-0732">Signal</keyword>
<dbReference type="InterPro" id="IPR036508">
    <property type="entry name" value="Chitin-bd_dom_sf"/>
</dbReference>
<dbReference type="Gene3D" id="2.170.140.10">
    <property type="entry name" value="Chitin binding domain"/>
    <property type="match status" value="2"/>
</dbReference>
<sequence length="338" mass="37565">MRGLLSSLVLQALLLVVMVHLSTQTRLLSDTDDICKLFKDGTKLRKPGACNEWIECQNSEVSDSGSCSGDTPYFSLSENKCYKSLGDSYCSSPSCKGLSGYIGDTLNCSNWYYCDSGVLKQNGICPHKMYFDQVNGQCVYPENTVCAASYELCNIVPKGVRFRDENNCNMYNTCESYKIKSYTCETGTYFNVATGECGPKKDIVCDNHPLPEDVCGTKKLAMRNKFVADQATCRGYYYCRDLGSGVPDPDPIYLHCDENTFFNQDRQGCMPRESQKCNYDRCDGRQDGYVVAEDEGCHNYIECVDGRETTPMSCGSEYFNAATQSCTATQITYGACSA</sequence>
<evidence type="ECO:0000256" key="1">
    <source>
        <dbReference type="SAM" id="SignalP"/>
    </source>
</evidence>
<dbReference type="AlphaFoldDB" id="A0AB40A5R9"/>
<feature type="signal peptide" evidence="1">
    <location>
        <begin position="1"/>
        <end position="24"/>
    </location>
</feature>
<reference evidence="4" key="1">
    <citation type="submission" date="2025-08" db="UniProtKB">
        <authorList>
            <consortium name="RefSeq"/>
        </authorList>
    </citation>
    <scope>IDENTIFICATION</scope>
</reference>
<gene>
    <name evidence="4" type="primary">LOC118877419</name>
</gene>
<dbReference type="InterPro" id="IPR002557">
    <property type="entry name" value="Chitin-bd_dom"/>
</dbReference>
<name>A0AB40A5R9_DROSZ</name>
<feature type="domain" description="Chitin-binding type-2" evidence="2">
    <location>
        <begin position="150"/>
        <end position="207"/>
    </location>
</feature>
<feature type="chain" id="PRO_5047318503" evidence="1">
    <location>
        <begin position="25"/>
        <end position="338"/>
    </location>
</feature>
<dbReference type="SMART" id="SM00494">
    <property type="entry name" value="ChtBD2"/>
    <property type="match status" value="4"/>
</dbReference>
<dbReference type="PROSITE" id="PS50940">
    <property type="entry name" value="CHIT_BIND_II"/>
    <property type="match status" value="3"/>
</dbReference>
<dbReference type="Proteomes" id="UP001652628">
    <property type="component" value="Chromosome 3"/>
</dbReference>
<dbReference type="GO" id="GO:0005576">
    <property type="term" value="C:extracellular region"/>
    <property type="evidence" value="ECO:0007669"/>
    <property type="project" value="InterPro"/>
</dbReference>
<evidence type="ECO:0000313" key="3">
    <source>
        <dbReference type="Proteomes" id="UP001652628"/>
    </source>
</evidence>